<accession>A0A1V6RK68</accession>
<keyword evidence="2" id="KW-1185">Reference proteome</keyword>
<dbReference type="OrthoDB" id="4369499at2759"/>
<organism evidence="1 2">
    <name type="scientific">Penicillium vulpinum</name>
    <dbReference type="NCBI Taxonomy" id="29845"/>
    <lineage>
        <taxon>Eukaryota</taxon>
        <taxon>Fungi</taxon>
        <taxon>Dikarya</taxon>
        <taxon>Ascomycota</taxon>
        <taxon>Pezizomycotina</taxon>
        <taxon>Eurotiomycetes</taxon>
        <taxon>Eurotiomycetidae</taxon>
        <taxon>Eurotiales</taxon>
        <taxon>Aspergillaceae</taxon>
        <taxon>Penicillium</taxon>
    </lineage>
</organism>
<gene>
    <name evidence="1" type="ORF">PENVUL_c040G08666</name>
</gene>
<proteinExistence type="predicted"/>
<dbReference type="AlphaFoldDB" id="A0A1V6RK68"/>
<comment type="caution">
    <text evidence="1">The sequence shown here is derived from an EMBL/GenBank/DDBJ whole genome shotgun (WGS) entry which is preliminary data.</text>
</comment>
<evidence type="ECO:0000313" key="1">
    <source>
        <dbReference type="EMBL" id="OQE02185.1"/>
    </source>
</evidence>
<dbReference type="Proteomes" id="UP000191518">
    <property type="component" value="Unassembled WGS sequence"/>
</dbReference>
<reference evidence="2" key="1">
    <citation type="journal article" date="2017" name="Nat. Microbiol.">
        <title>Global analysis of biosynthetic gene clusters reveals vast potential of secondary metabolite production in Penicillium species.</title>
        <authorList>
            <person name="Nielsen J.C."/>
            <person name="Grijseels S."/>
            <person name="Prigent S."/>
            <person name="Ji B."/>
            <person name="Dainat J."/>
            <person name="Nielsen K.F."/>
            <person name="Frisvad J.C."/>
            <person name="Workman M."/>
            <person name="Nielsen J."/>
        </authorList>
    </citation>
    <scope>NUCLEOTIDE SEQUENCE [LARGE SCALE GENOMIC DNA]</scope>
    <source>
        <strain evidence="2">IBT 29486</strain>
    </source>
</reference>
<dbReference type="EMBL" id="MDYP01000040">
    <property type="protein sequence ID" value="OQE02185.1"/>
    <property type="molecule type" value="Genomic_DNA"/>
</dbReference>
<protein>
    <submittedName>
        <fullName evidence="1">Uncharacterized protein</fullName>
    </submittedName>
</protein>
<sequence>MGVTWCKIQCTDFRGTVYERSVESSIISPTASAKSNVEIPYERGSGDASSSTAFEELTQTPEDVNHGFEDISSLVYMPAGRNVLDLINWAKNTILLNEVSTNMLKCMCFMIYIAKFLMSCSPFSAYTKDDREKILDATIDAIIVDSIGQHEGQDNKSPKFIDIFREVCRQHPDDEYLTALVNCVVKQLREVTYAEEEETNAALADWKLYLTAS</sequence>
<evidence type="ECO:0000313" key="2">
    <source>
        <dbReference type="Proteomes" id="UP000191518"/>
    </source>
</evidence>
<name>A0A1V6RK68_9EURO</name>